<dbReference type="InterPro" id="IPR036953">
    <property type="entry name" value="GreA/GreB_C_sf"/>
</dbReference>
<dbReference type="PANTHER" id="PTHR30437:SF5">
    <property type="entry name" value="REGULATOR OF NUCLEOSIDE DIPHOSPHATE KINASE"/>
    <property type="match status" value="1"/>
</dbReference>
<dbReference type="Pfam" id="PF01272">
    <property type="entry name" value="GreA_GreB"/>
    <property type="match status" value="1"/>
</dbReference>
<dbReference type="EMBL" id="JAQIPB010000002">
    <property type="protein sequence ID" value="MDA7415866.1"/>
    <property type="molecule type" value="Genomic_DNA"/>
</dbReference>
<dbReference type="GO" id="GO:0006354">
    <property type="term" value="P:DNA-templated transcription elongation"/>
    <property type="evidence" value="ECO:0007669"/>
    <property type="project" value="TreeGrafter"/>
</dbReference>
<dbReference type="GO" id="GO:0032784">
    <property type="term" value="P:regulation of DNA-templated transcription elongation"/>
    <property type="evidence" value="ECO:0007669"/>
    <property type="project" value="InterPro"/>
</dbReference>
<dbReference type="GO" id="GO:0003677">
    <property type="term" value="F:DNA binding"/>
    <property type="evidence" value="ECO:0007669"/>
    <property type="project" value="InterPro"/>
</dbReference>
<proteinExistence type="predicted"/>
<dbReference type="PANTHER" id="PTHR30437">
    <property type="entry name" value="TRANSCRIPTION ELONGATION FACTOR GREA"/>
    <property type="match status" value="1"/>
</dbReference>
<keyword evidence="4" id="KW-1185">Reference proteome</keyword>
<keyword evidence="3" id="KW-0418">Kinase</keyword>
<feature type="compositionally biased region" description="Low complexity" evidence="1">
    <location>
        <begin position="1"/>
        <end position="10"/>
    </location>
</feature>
<dbReference type="InterPro" id="IPR001437">
    <property type="entry name" value="Tscrpt_elong_fac_GreA/B_C"/>
</dbReference>
<dbReference type="RefSeq" id="WP_271427113.1">
    <property type="nucleotide sequence ID" value="NZ_JAQIPB010000002.1"/>
</dbReference>
<accession>A0AAE3SZH1</accession>
<dbReference type="GO" id="GO:0016301">
    <property type="term" value="F:kinase activity"/>
    <property type="evidence" value="ECO:0007669"/>
    <property type="project" value="UniProtKB-KW"/>
</dbReference>
<evidence type="ECO:0000259" key="2">
    <source>
        <dbReference type="Pfam" id="PF01272"/>
    </source>
</evidence>
<dbReference type="AlphaFoldDB" id="A0AAE3SZH1"/>
<evidence type="ECO:0000313" key="3">
    <source>
        <dbReference type="EMBL" id="MDA7415866.1"/>
    </source>
</evidence>
<evidence type="ECO:0000313" key="4">
    <source>
        <dbReference type="Proteomes" id="UP001212602"/>
    </source>
</evidence>
<dbReference type="GO" id="GO:0070063">
    <property type="term" value="F:RNA polymerase binding"/>
    <property type="evidence" value="ECO:0007669"/>
    <property type="project" value="InterPro"/>
</dbReference>
<gene>
    <name evidence="3" type="primary">rnk</name>
    <name evidence="3" type="ORF">PGB34_05770</name>
</gene>
<dbReference type="Proteomes" id="UP001212602">
    <property type="component" value="Unassembled WGS sequence"/>
</dbReference>
<protein>
    <submittedName>
        <fullName evidence="3">Nucleoside diphosphate kinase regulator</fullName>
    </submittedName>
</protein>
<organism evidence="3 4">
    <name type="scientific">Xenophilus arseniciresistens</name>
    <dbReference type="NCBI Taxonomy" id="1283306"/>
    <lineage>
        <taxon>Bacteria</taxon>
        <taxon>Pseudomonadati</taxon>
        <taxon>Pseudomonadota</taxon>
        <taxon>Betaproteobacteria</taxon>
        <taxon>Burkholderiales</taxon>
        <taxon>Comamonadaceae</taxon>
        <taxon>Xenophilus</taxon>
    </lineage>
</organism>
<feature type="domain" description="Transcription elongation factor GreA/GreB C-terminal" evidence="2">
    <location>
        <begin position="63"/>
        <end position="130"/>
    </location>
</feature>
<dbReference type="Gene3D" id="3.10.50.30">
    <property type="entry name" value="Transcription elongation factor, GreA/GreB, C-terminal domain"/>
    <property type="match status" value="1"/>
</dbReference>
<name>A0AAE3SZH1_9BURK</name>
<evidence type="ECO:0000256" key="1">
    <source>
        <dbReference type="SAM" id="MobiDB-lite"/>
    </source>
</evidence>
<dbReference type="NCBIfam" id="NF004396">
    <property type="entry name" value="PRK05753.1"/>
    <property type="match status" value="1"/>
</dbReference>
<dbReference type="InterPro" id="IPR023459">
    <property type="entry name" value="Tscrpt_elong_fac_GreA/B_fam"/>
</dbReference>
<keyword evidence="3" id="KW-0808">Transferase</keyword>
<sequence>MNFSSSSSSSTLAAAPQPVRERTLTQLDHARLSRLLDSQDDPGEVLSEMLDMSEVVDPREIAADIVTMNSRVLLADAGGARPQELTLCYPEQAQASQGKVSVLSPVGASLLGAQVGRTVQWTPPGGAARQALVQALLYQPEAAGDFLR</sequence>
<feature type="region of interest" description="Disordered" evidence="1">
    <location>
        <begin position="1"/>
        <end position="20"/>
    </location>
</feature>
<dbReference type="SUPFAM" id="SSF54534">
    <property type="entry name" value="FKBP-like"/>
    <property type="match status" value="1"/>
</dbReference>
<reference evidence="3" key="1">
    <citation type="submission" date="2023-01" db="EMBL/GenBank/DDBJ databases">
        <title>Xenophilus mangrovi sp. nov., isolated from soil of Mangrove nature reserve.</title>
        <authorList>
            <person name="Xu S."/>
            <person name="Liu Z."/>
            <person name="Xu Y."/>
        </authorList>
    </citation>
    <scope>NUCLEOTIDE SEQUENCE</scope>
    <source>
        <strain evidence="3">YW8</strain>
    </source>
</reference>
<comment type="caution">
    <text evidence="3">The sequence shown here is derived from an EMBL/GenBank/DDBJ whole genome shotgun (WGS) entry which is preliminary data.</text>
</comment>